<organism evidence="2 3">
    <name type="scientific">Flavobacterium myungsuense</name>
    <dbReference type="NCBI Taxonomy" id="651823"/>
    <lineage>
        <taxon>Bacteria</taxon>
        <taxon>Pseudomonadati</taxon>
        <taxon>Bacteroidota</taxon>
        <taxon>Flavobacteriia</taxon>
        <taxon>Flavobacteriales</taxon>
        <taxon>Flavobacteriaceae</taxon>
        <taxon>Flavobacterium</taxon>
    </lineage>
</organism>
<name>A0ABW3J2W9_9FLAO</name>
<dbReference type="Gene3D" id="3.90.1520.10">
    <property type="entry name" value="H-NOX domain"/>
    <property type="match status" value="1"/>
</dbReference>
<sequence length="179" mass="20407">MKGFIFTNFIEFVETTHGLEMVDEMITNCNLPSEGIYSSFSNYDFDELVSLLTYVSKKTDVNPEILLEKFGIFVFPYLIGKHSYIIEHFDNALDLIAGIENHIHIEVRKLYNDADLPTFRVVEKTTKKLSVIYNSSKGLTYFAIGLIKETLNHFNVSGAVTIDKSFDAKNGVKFDIELN</sequence>
<dbReference type="InterPro" id="IPR038158">
    <property type="entry name" value="H-NOX_domain_sf"/>
</dbReference>
<dbReference type="RefSeq" id="WP_379758512.1">
    <property type="nucleotide sequence ID" value="NZ_JBHSYB010000064.1"/>
</dbReference>
<dbReference type="SUPFAM" id="SSF111126">
    <property type="entry name" value="Ligand-binding domain in the NO signalling and Golgi transport"/>
    <property type="match status" value="1"/>
</dbReference>
<evidence type="ECO:0000313" key="2">
    <source>
        <dbReference type="EMBL" id="MFD0984684.1"/>
    </source>
</evidence>
<reference evidence="3" key="1">
    <citation type="journal article" date="2019" name="Int. J. Syst. Evol. Microbiol.">
        <title>The Global Catalogue of Microorganisms (GCM) 10K type strain sequencing project: providing services to taxonomists for standard genome sequencing and annotation.</title>
        <authorList>
            <consortium name="The Broad Institute Genomics Platform"/>
            <consortium name="The Broad Institute Genome Sequencing Center for Infectious Disease"/>
            <person name="Wu L."/>
            <person name="Ma J."/>
        </authorList>
    </citation>
    <scope>NUCLEOTIDE SEQUENCE [LARGE SCALE GENOMIC DNA]</scope>
    <source>
        <strain evidence="3">CECT 7649</strain>
    </source>
</reference>
<gene>
    <name evidence="2" type="ORF">ACFQ0S_09380</name>
</gene>
<evidence type="ECO:0000313" key="3">
    <source>
        <dbReference type="Proteomes" id="UP001597051"/>
    </source>
</evidence>
<dbReference type="Pfam" id="PF07700">
    <property type="entry name" value="HNOB"/>
    <property type="match status" value="1"/>
</dbReference>
<comment type="caution">
    <text evidence="2">The sequence shown here is derived from an EMBL/GenBank/DDBJ whole genome shotgun (WGS) entry which is preliminary data.</text>
</comment>
<evidence type="ECO:0000259" key="1">
    <source>
        <dbReference type="Pfam" id="PF07700"/>
    </source>
</evidence>
<dbReference type="EMBL" id="JBHTIZ010000024">
    <property type="protein sequence ID" value="MFD0984684.1"/>
    <property type="molecule type" value="Genomic_DNA"/>
</dbReference>
<proteinExistence type="predicted"/>
<feature type="domain" description="Heme NO-binding" evidence="1">
    <location>
        <begin position="2"/>
        <end position="156"/>
    </location>
</feature>
<keyword evidence="3" id="KW-1185">Reference proteome</keyword>
<dbReference type="InterPro" id="IPR024096">
    <property type="entry name" value="NO_sig/Golgi_transp_ligand-bd"/>
</dbReference>
<protein>
    <submittedName>
        <fullName evidence="2">Heme NO-binding domain-containing protein</fullName>
    </submittedName>
</protein>
<dbReference type="InterPro" id="IPR011644">
    <property type="entry name" value="Heme_NO-bd"/>
</dbReference>
<dbReference type="Proteomes" id="UP001597051">
    <property type="component" value="Unassembled WGS sequence"/>
</dbReference>
<accession>A0ABW3J2W9</accession>